<dbReference type="EMBL" id="JBHUDZ010000001">
    <property type="protein sequence ID" value="MFD1601144.1"/>
    <property type="molecule type" value="Genomic_DNA"/>
</dbReference>
<dbReference type="InterPro" id="IPR011990">
    <property type="entry name" value="TPR-like_helical_dom_sf"/>
</dbReference>
<dbReference type="PANTHER" id="PTHR45737:SF6">
    <property type="entry name" value="VON WILLEBRAND FACTOR A DOMAIN-CONTAINING PROTEIN 5A"/>
    <property type="match status" value="1"/>
</dbReference>
<evidence type="ECO:0000259" key="1">
    <source>
        <dbReference type="PROSITE" id="PS51468"/>
    </source>
</evidence>
<dbReference type="InterPro" id="IPR019220">
    <property type="entry name" value="DUF2135"/>
</dbReference>
<keyword evidence="3" id="KW-1185">Reference proteome</keyword>
<dbReference type="SUPFAM" id="SSF48452">
    <property type="entry name" value="TPR-like"/>
    <property type="match status" value="1"/>
</dbReference>
<organism evidence="2 3">
    <name type="scientific">Flavobacterium artemisiae</name>
    <dbReference type="NCBI Taxonomy" id="2126556"/>
    <lineage>
        <taxon>Bacteria</taxon>
        <taxon>Pseudomonadati</taxon>
        <taxon>Bacteroidota</taxon>
        <taxon>Flavobacteriia</taxon>
        <taxon>Flavobacteriales</taxon>
        <taxon>Flavobacteriaceae</taxon>
        <taxon>Flavobacterium</taxon>
    </lineage>
</organism>
<accession>A0ABW4H7P3</accession>
<dbReference type="Proteomes" id="UP001597138">
    <property type="component" value="Unassembled WGS sequence"/>
</dbReference>
<name>A0ABW4H7P3_9FLAO</name>
<evidence type="ECO:0000313" key="3">
    <source>
        <dbReference type="Proteomes" id="UP001597138"/>
    </source>
</evidence>
<dbReference type="Pfam" id="PF08487">
    <property type="entry name" value="VIT"/>
    <property type="match status" value="1"/>
</dbReference>
<dbReference type="Gene3D" id="1.25.40.10">
    <property type="entry name" value="Tetratricopeptide repeat domain"/>
    <property type="match status" value="1"/>
</dbReference>
<protein>
    <submittedName>
        <fullName evidence="2">VIT domain-containing protein</fullName>
    </submittedName>
</protein>
<sequence>MKLKMFKPVDFQVYLKLLLYVLLFFGTKTFAQSPELMVNGDDAEKVRMSQLLVNVKVVGNIAYTTAEMHFFNSGTRQMEAELIFPLPENVSVSRYAIDINGKIREAVPVNKNKGKQVFEAIEHRRVDPGLLEKVDGNNFRTRIYPLMPNGERIVIIGYEEELSASDKNNLAYQLVSRYPRKLDKFSVKIAVIGASTSPKITEKSSRISFSKWNQSFEASFEKENYQPTEKIVFEVPIQNNTPSTLMQDVGGQYYFYGNLFIEGAKKEKKTPTSIGLVWDNSLSCQNRDLKKELDLLDAYFQKIQNTKVTLYFLNYTFEKQKEFVVSNGNWSELKTVLENTKYDGGTRYSQLSFADHDQYLFSTDGLSSLSENSFPKTKKTVFTISSCVSADFAFLNYTASKTGGSFINLNQLSIENALDKLTTTNLKFLGIKENLLITDLFPMEGTSVSGNFSFSGISLNPKNEITLLFGNGNEAVLERKITLDGTIQNTNEVIIEKLWAQKKIANLELQYEKNAEEIETLGKKYGIITKNTSLIVLENLQDYMMYDIIPPTELRAEFDRIKKQEQDRNIAKQKSSWENVDSYFTALNTWWKQDKKYVAPKVLPKSKAKRRSGTIYGNADAVLTVDEPVGSGPVSAMVTENSAPQATPPSAMKLERAENQAKKEKSYRPARVITPGLATAVNQSVATRDGDKAVKEDDYSTAVVRGYLSNNSNKELLIVVDGQIFEGKLEDIVNADMVSVEKITDRSITSIYGNRAENGIISVTTKNPNKFKVWNPDRLYLKALASAPKEKQYDLYLELRKAQEKNPSFYFDVAHFFYNQGDVKKALQIISNIADLGLENHQLYKTLTYTLRQWQDFDDAVFTAKQVVKWRSHEPHSLRDYALTLEDAGKYQEAFDELIKALEVNYYGEMRSHYEGVEDIILMDLNRMITEHSGLKTEKLDKKYLDKMPVDIRIILNWNQMDVDLDLHVIEPNGEECYYSHTTTEAGGRFSKDFTRGYGPEQYLIRNAIKGKYKIKTNYFGETKLTENGPATLMVEIYTTKAGKTTKTLKTIQLGKVKENEILAEIVW</sequence>
<dbReference type="InterPro" id="IPR037066">
    <property type="entry name" value="Plug_dom_sf"/>
</dbReference>
<proteinExistence type="predicted"/>
<dbReference type="Pfam" id="PF09906">
    <property type="entry name" value="DUF2135"/>
    <property type="match status" value="1"/>
</dbReference>
<dbReference type="Gene3D" id="2.170.130.10">
    <property type="entry name" value="TonB-dependent receptor, plug domain"/>
    <property type="match status" value="1"/>
</dbReference>
<feature type="domain" description="VIT" evidence="1">
    <location>
        <begin position="32"/>
        <end position="160"/>
    </location>
</feature>
<reference evidence="3" key="1">
    <citation type="journal article" date="2019" name="Int. J. Syst. Evol. Microbiol.">
        <title>The Global Catalogue of Microorganisms (GCM) 10K type strain sequencing project: providing services to taxonomists for standard genome sequencing and annotation.</title>
        <authorList>
            <consortium name="The Broad Institute Genomics Platform"/>
            <consortium name="The Broad Institute Genome Sequencing Center for Infectious Disease"/>
            <person name="Wu L."/>
            <person name="Ma J."/>
        </authorList>
    </citation>
    <scope>NUCLEOTIDE SEQUENCE [LARGE SCALE GENOMIC DNA]</scope>
    <source>
        <strain evidence="3">CCUG 70865</strain>
    </source>
</reference>
<dbReference type="RefSeq" id="WP_379817233.1">
    <property type="nucleotide sequence ID" value="NZ_JBHUDZ010000001.1"/>
</dbReference>
<dbReference type="PROSITE" id="PS51468">
    <property type="entry name" value="VIT"/>
    <property type="match status" value="1"/>
</dbReference>
<dbReference type="InterPro" id="IPR013694">
    <property type="entry name" value="VIT"/>
</dbReference>
<dbReference type="PANTHER" id="PTHR45737">
    <property type="entry name" value="VON WILLEBRAND FACTOR A DOMAIN-CONTAINING PROTEIN 5A"/>
    <property type="match status" value="1"/>
</dbReference>
<comment type="caution">
    <text evidence="2">The sequence shown here is derived from an EMBL/GenBank/DDBJ whole genome shotgun (WGS) entry which is preliminary data.</text>
</comment>
<evidence type="ECO:0000313" key="2">
    <source>
        <dbReference type="EMBL" id="MFD1601144.1"/>
    </source>
</evidence>
<gene>
    <name evidence="2" type="ORF">ACFSC2_00165</name>
</gene>